<feature type="domain" description="Response regulatory" evidence="2">
    <location>
        <begin position="5"/>
        <end position="138"/>
    </location>
</feature>
<dbReference type="Proteomes" id="UP001163156">
    <property type="component" value="Chromosome"/>
</dbReference>
<dbReference type="Gene3D" id="3.40.50.2300">
    <property type="match status" value="1"/>
</dbReference>
<dbReference type="SUPFAM" id="SSF52172">
    <property type="entry name" value="CheY-like"/>
    <property type="match status" value="1"/>
</dbReference>
<reference evidence="3" key="1">
    <citation type="submission" date="2022-10" db="EMBL/GenBank/DDBJ databases">
        <title>Algoriphagus sp. a novel bacteria isolate from halophytes salicornia europaea.</title>
        <authorList>
            <person name="Peng Y."/>
            <person name="Jiang L."/>
            <person name="Lee J."/>
        </authorList>
    </citation>
    <scope>NUCLEOTIDE SEQUENCE</scope>
    <source>
        <strain evidence="3">TR-M5</strain>
    </source>
</reference>
<evidence type="ECO:0000259" key="2">
    <source>
        <dbReference type="PROSITE" id="PS50110"/>
    </source>
</evidence>
<dbReference type="InterPro" id="IPR001789">
    <property type="entry name" value="Sig_transdc_resp-reg_receiver"/>
</dbReference>
<protein>
    <submittedName>
        <fullName evidence="3">Response regulator</fullName>
    </submittedName>
</protein>
<dbReference type="Pfam" id="PF00072">
    <property type="entry name" value="Response_reg"/>
    <property type="match status" value="1"/>
</dbReference>
<name>A0ABY6MML1_9BACT</name>
<organism evidence="3 4">
    <name type="scientific">Algoriphagus halophytocola</name>
    <dbReference type="NCBI Taxonomy" id="2991499"/>
    <lineage>
        <taxon>Bacteria</taxon>
        <taxon>Pseudomonadati</taxon>
        <taxon>Bacteroidota</taxon>
        <taxon>Cytophagia</taxon>
        <taxon>Cytophagales</taxon>
        <taxon>Cyclobacteriaceae</taxon>
        <taxon>Algoriphagus</taxon>
    </lineage>
</organism>
<feature type="modified residue" description="4-aspartylphosphate" evidence="1">
    <location>
        <position position="70"/>
    </location>
</feature>
<evidence type="ECO:0000313" key="3">
    <source>
        <dbReference type="EMBL" id="UZD23561.1"/>
    </source>
</evidence>
<dbReference type="EMBL" id="CP110226">
    <property type="protein sequence ID" value="UZD23561.1"/>
    <property type="molecule type" value="Genomic_DNA"/>
</dbReference>
<dbReference type="SMART" id="SM00448">
    <property type="entry name" value="REC"/>
    <property type="match status" value="1"/>
</dbReference>
<dbReference type="PROSITE" id="PS50110">
    <property type="entry name" value="RESPONSE_REGULATORY"/>
    <property type="match status" value="1"/>
</dbReference>
<evidence type="ECO:0000313" key="4">
    <source>
        <dbReference type="Proteomes" id="UP001163156"/>
    </source>
</evidence>
<gene>
    <name evidence="3" type="ORF">OM944_03515</name>
</gene>
<proteinExistence type="predicted"/>
<dbReference type="RefSeq" id="WP_264810104.1">
    <property type="nucleotide sequence ID" value="NZ_CP110226.1"/>
</dbReference>
<evidence type="ECO:0000256" key="1">
    <source>
        <dbReference type="PROSITE-ProRule" id="PRU00169"/>
    </source>
</evidence>
<dbReference type="InterPro" id="IPR011006">
    <property type="entry name" value="CheY-like_superfamily"/>
</dbReference>
<keyword evidence="1" id="KW-0597">Phosphoprotein</keyword>
<keyword evidence="4" id="KW-1185">Reference proteome</keyword>
<sequence length="141" mass="16437">MKKINIIIVDDDALCILIAKKLIEKYFPTEILKSIEAISDPKVGLELIEKHLQEDQKEDSNPMVLYVLLDISMPEIDGWMFLEKLSKIDPENIVKVFMHSSSVDIADKNKALQYERVVHYFHKPLNQAKIEVLYEKIRKLN</sequence>
<accession>A0ABY6MML1</accession>